<proteinExistence type="predicted"/>
<accession>A0A4Q1SI05</accession>
<organism evidence="1 2">
    <name type="scientific">Silvibacterium dinghuense</name>
    <dbReference type="NCBI Taxonomy" id="1560006"/>
    <lineage>
        <taxon>Bacteria</taxon>
        <taxon>Pseudomonadati</taxon>
        <taxon>Acidobacteriota</taxon>
        <taxon>Terriglobia</taxon>
        <taxon>Terriglobales</taxon>
        <taxon>Acidobacteriaceae</taxon>
        <taxon>Silvibacterium</taxon>
    </lineage>
</organism>
<name>A0A4Q1SI05_9BACT</name>
<comment type="caution">
    <text evidence="1">The sequence shown here is derived from an EMBL/GenBank/DDBJ whole genome shotgun (WGS) entry which is preliminary data.</text>
</comment>
<evidence type="ECO:0000313" key="2">
    <source>
        <dbReference type="Proteomes" id="UP000290253"/>
    </source>
</evidence>
<sequence length="262" mass="29461">MQRLIDAACQYGESLRVPLEEALRDSNRNFAPLCDPLNDKLGTHRWLKSAREEVYSDWLAWIFETITDAADIRSILNLEASDAPSLSQPKVARELFVWIPKKDAEQLACATTRQRGTGRLDLDIDVGDGSWMLIEVKLDHPDEVKGLNCQIVGYKNARDSSGRGFKQHIKLVIAAGEPGNLSKYDSDYHFSSWATVCQGIRRVVRRRLADGSRTYMQLALALSFAGAVERNLLKLATPGKAHQPLQYAQTLRHIQRSERSNA</sequence>
<protein>
    <submittedName>
        <fullName evidence="1">Uncharacterized protein</fullName>
    </submittedName>
</protein>
<reference evidence="1 2" key="1">
    <citation type="journal article" date="2016" name="Int. J. Syst. Evol. Microbiol.">
        <title>Acidipila dinghuensis sp. nov., an acidobacterium isolated from forest soil.</title>
        <authorList>
            <person name="Jiang Y.W."/>
            <person name="Wang J."/>
            <person name="Chen M.H."/>
            <person name="Lv Y.Y."/>
            <person name="Qiu L.H."/>
        </authorList>
    </citation>
    <scope>NUCLEOTIDE SEQUENCE [LARGE SCALE GENOMIC DNA]</scope>
    <source>
        <strain evidence="1 2">DHOF10</strain>
    </source>
</reference>
<gene>
    <name evidence="1" type="ORF">ESZ00_03430</name>
</gene>
<evidence type="ECO:0000313" key="1">
    <source>
        <dbReference type="EMBL" id="RXS96999.1"/>
    </source>
</evidence>
<dbReference type="Proteomes" id="UP000290253">
    <property type="component" value="Unassembled WGS sequence"/>
</dbReference>
<dbReference type="EMBL" id="SDMK01000001">
    <property type="protein sequence ID" value="RXS96999.1"/>
    <property type="molecule type" value="Genomic_DNA"/>
</dbReference>
<dbReference type="RefSeq" id="WP_129206780.1">
    <property type="nucleotide sequence ID" value="NZ_BMGU01000001.1"/>
</dbReference>
<dbReference type="AlphaFoldDB" id="A0A4Q1SI05"/>
<keyword evidence="2" id="KW-1185">Reference proteome</keyword>